<feature type="binding site" evidence="6">
    <location>
        <position position="144"/>
    </location>
    <ligand>
        <name>[4Fe-4S] cluster</name>
        <dbReference type="ChEBI" id="CHEBI:49883"/>
        <label>3</label>
    </ligand>
</feature>
<feature type="binding site" evidence="6">
    <location>
        <position position="46"/>
    </location>
    <ligand>
        <name>[4Fe-4S] cluster</name>
        <dbReference type="ChEBI" id="CHEBI:49883"/>
        <label>1</label>
    </ligand>
</feature>
<feature type="binding site" evidence="6">
    <location>
        <position position="42"/>
    </location>
    <ligand>
        <name>[4Fe-4S] cluster</name>
        <dbReference type="ChEBI" id="CHEBI:49883"/>
        <label>1</label>
    </ligand>
</feature>
<accession>A0ABQ6E2P9</accession>
<dbReference type="NCBIfam" id="TIGR00402">
    <property type="entry name" value="napF"/>
    <property type="match status" value="1"/>
</dbReference>
<dbReference type="Pfam" id="PF00037">
    <property type="entry name" value="Fer4"/>
    <property type="match status" value="1"/>
</dbReference>
<evidence type="ECO:0000313" key="8">
    <source>
        <dbReference type="EMBL" id="GLS91683.1"/>
    </source>
</evidence>
<feature type="binding site" evidence="6">
    <location>
        <position position="71"/>
    </location>
    <ligand>
        <name>[4Fe-4S] cluster</name>
        <dbReference type="ChEBI" id="CHEBI:49883"/>
        <label>2</label>
    </ligand>
</feature>
<evidence type="ECO:0000313" key="9">
    <source>
        <dbReference type="Proteomes" id="UP001157353"/>
    </source>
</evidence>
<dbReference type="InterPro" id="IPR050157">
    <property type="entry name" value="PSI_iron-sulfur_center"/>
</dbReference>
<dbReference type="HAMAP" id="MF_02201">
    <property type="entry name" value="NapF"/>
    <property type="match status" value="1"/>
</dbReference>
<dbReference type="EMBL" id="BSPQ01000013">
    <property type="protein sequence ID" value="GLS91683.1"/>
    <property type="molecule type" value="Genomic_DNA"/>
</dbReference>
<keyword evidence="5 6" id="KW-0411">Iron-sulfur</keyword>
<feature type="binding site" evidence="6">
    <location>
        <position position="74"/>
    </location>
    <ligand>
        <name>[4Fe-4S] cluster</name>
        <dbReference type="ChEBI" id="CHEBI:49883"/>
        <label>2</label>
    </ligand>
</feature>
<dbReference type="InterPro" id="IPR017896">
    <property type="entry name" value="4Fe4S_Fe-S-bd"/>
</dbReference>
<feature type="binding site" evidence="6">
    <location>
        <position position="78"/>
    </location>
    <ligand>
        <name>[4Fe-4S] cluster</name>
        <dbReference type="ChEBI" id="CHEBI:49883"/>
        <label>2</label>
    </ligand>
</feature>
<organism evidence="8 9">
    <name type="scientific">Psychromonas marina</name>
    <dbReference type="NCBI Taxonomy" id="88364"/>
    <lineage>
        <taxon>Bacteria</taxon>
        <taxon>Pseudomonadati</taxon>
        <taxon>Pseudomonadota</taxon>
        <taxon>Gammaproteobacteria</taxon>
        <taxon>Alteromonadales</taxon>
        <taxon>Psychromonadaceae</taxon>
        <taxon>Psychromonas</taxon>
    </lineage>
</organism>
<evidence type="ECO:0000256" key="5">
    <source>
        <dbReference type="ARBA" id="ARBA00023014"/>
    </source>
</evidence>
<comment type="cofactor">
    <cofactor evidence="6">
        <name>[4Fe-4S] cluster</name>
        <dbReference type="ChEBI" id="CHEBI:49883"/>
    </cofactor>
</comment>
<feature type="binding site" evidence="6">
    <location>
        <position position="148"/>
    </location>
    <ligand>
        <name>[4Fe-4S] cluster</name>
        <dbReference type="ChEBI" id="CHEBI:49883"/>
        <label>3</label>
    </ligand>
</feature>
<feature type="binding site" evidence="6">
    <location>
        <position position="138"/>
    </location>
    <ligand>
        <name>[4Fe-4S] cluster</name>
        <dbReference type="ChEBI" id="CHEBI:49883"/>
        <label>3</label>
    </ligand>
</feature>
<name>A0ABQ6E2P9_9GAMM</name>
<dbReference type="PROSITE" id="PS00198">
    <property type="entry name" value="4FE4S_FER_1"/>
    <property type="match status" value="1"/>
</dbReference>
<feature type="domain" description="4Fe-4S ferredoxin-type" evidence="7">
    <location>
        <begin position="129"/>
        <end position="158"/>
    </location>
</feature>
<keyword evidence="4 6" id="KW-0408">Iron</keyword>
<comment type="function">
    <text evidence="6">Could be involved in the maturation of NapA, the catalytic subunit of the periplasmic nitrate reductase, before its export into the periplasm.</text>
</comment>
<feature type="domain" description="4Fe-4S ferredoxin-type" evidence="7">
    <location>
        <begin position="57"/>
        <end position="88"/>
    </location>
</feature>
<dbReference type="Pfam" id="PF13187">
    <property type="entry name" value="Fer4_9"/>
    <property type="match status" value="1"/>
</dbReference>
<sequence length="164" mass="17903">MDFDANKRSLFRPKKVITTDNLLPWVISPKQFLDNCTQCGDCLAVCPEEIIVKGDGGFPNVDFDLGECDFCGKCAEICKEPIFTAITESPWHKKASINNTCLANQNIYCRSCAESCEAQALTFQIGISAVPQIDNDLCTGCGACVAPCPTKAIEVKPIETKENK</sequence>
<evidence type="ECO:0000256" key="1">
    <source>
        <dbReference type="ARBA" id="ARBA00022485"/>
    </source>
</evidence>
<dbReference type="PROSITE" id="PS51379">
    <property type="entry name" value="4FE4S_FER_2"/>
    <property type="match status" value="3"/>
</dbReference>
<evidence type="ECO:0000256" key="2">
    <source>
        <dbReference type="ARBA" id="ARBA00022723"/>
    </source>
</evidence>
<dbReference type="InterPro" id="IPR004496">
    <property type="entry name" value="NapF"/>
</dbReference>
<keyword evidence="1 6" id="KW-0004">4Fe-4S</keyword>
<dbReference type="Gene3D" id="3.30.70.20">
    <property type="match status" value="2"/>
</dbReference>
<feature type="binding site" evidence="6">
    <location>
        <position position="36"/>
    </location>
    <ligand>
        <name>[4Fe-4S] cluster</name>
        <dbReference type="ChEBI" id="CHEBI:49883"/>
        <label>1</label>
    </ligand>
</feature>
<keyword evidence="9" id="KW-1185">Reference proteome</keyword>
<feature type="binding site" evidence="6">
    <location>
        <position position="68"/>
    </location>
    <ligand>
        <name>[4Fe-4S] cluster</name>
        <dbReference type="ChEBI" id="CHEBI:49883"/>
        <label>2</label>
    </ligand>
</feature>
<dbReference type="CDD" id="cd10564">
    <property type="entry name" value="NapF_like"/>
    <property type="match status" value="1"/>
</dbReference>
<dbReference type="InterPro" id="IPR017900">
    <property type="entry name" value="4Fe4S_Fe_S_CS"/>
</dbReference>
<keyword evidence="6" id="KW-0963">Cytoplasm</keyword>
<evidence type="ECO:0000256" key="6">
    <source>
        <dbReference type="HAMAP-Rule" id="MF_02201"/>
    </source>
</evidence>
<dbReference type="PANTHER" id="PTHR24960:SF46">
    <property type="entry name" value="FERREDOXIN-TYPE PROTEIN NAPF"/>
    <property type="match status" value="1"/>
</dbReference>
<feature type="binding site" evidence="6">
    <location>
        <position position="141"/>
    </location>
    <ligand>
        <name>[4Fe-4S] cluster</name>
        <dbReference type="ChEBI" id="CHEBI:49883"/>
        <label>3</label>
    </ligand>
</feature>
<evidence type="ECO:0000256" key="3">
    <source>
        <dbReference type="ARBA" id="ARBA00022737"/>
    </source>
</evidence>
<comment type="caution">
    <text evidence="8">The sequence shown here is derived from an EMBL/GenBank/DDBJ whole genome shotgun (WGS) entry which is preliminary data.</text>
</comment>
<gene>
    <name evidence="6" type="primary">napF</name>
    <name evidence="8" type="ORF">GCM10007916_27520</name>
</gene>
<proteinExistence type="inferred from homology"/>
<keyword evidence="3 6" id="KW-0677">Repeat</keyword>
<keyword evidence="2 6" id="KW-0479">Metal-binding</keyword>
<comment type="similarity">
    <text evidence="6">Belongs to the NapF family.</text>
</comment>
<evidence type="ECO:0000256" key="4">
    <source>
        <dbReference type="ARBA" id="ARBA00023004"/>
    </source>
</evidence>
<dbReference type="Proteomes" id="UP001157353">
    <property type="component" value="Unassembled WGS sequence"/>
</dbReference>
<dbReference type="SUPFAM" id="SSF54862">
    <property type="entry name" value="4Fe-4S ferredoxins"/>
    <property type="match status" value="1"/>
</dbReference>
<evidence type="ECO:0000259" key="7">
    <source>
        <dbReference type="PROSITE" id="PS51379"/>
    </source>
</evidence>
<dbReference type="RefSeq" id="WP_284204787.1">
    <property type="nucleotide sequence ID" value="NZ_BSPQ01000013.1"/>
</dbReference>
<reference evidence="9" key="1">
    <citation type="journal article" date="2019" name="Int. J. Syst. Evol. Microbiol.">
        <title>The Global Catalogue of Microorganisms (GCM) 10K type strain sequencing project: providing services to taxonomists for standard genome sequencing and annotation.</title>
        <authorList>
            <consortium name="The Broad Institute Genomics Platform"/>
            <consortium name="The Broad Institute Genome Sequencing Center for Infectious Disease"/>
            <person name="Wu L."/>
            <person name="Ma J."/>
        </authorList>
    </citation>
    <scope>NUCLEOTIDE SEQUENCE [LARGE SCALE GENOMIC DNA]</scope>
    <source>
        <strain evidence="9">NBRC 103166</strain>
    </source>
</reference>
<comment type="subunit">
    <text evidence="6">Interacts with the cytoplasmic NapA precursor.</text>
</comment>
<dbReference type="PANTHER" id="PTHR24960">
    <property type="entry name" value="PHOTOSYSTEM I IRON-SULFUR CENTER-RELATED"/>
    <property type="match status" value="1"/>
</dbReference>
<feature type="domain" description="4Fe-4S ferredoxin-type" evidence="7">
    <location>
        <begin position="27"/>
        <end position="56"/>
    </location>
</feature>
<comment type="subcellular location">
    <subcellularLocation>
        <location evidence="6">Cytoplasm</location>
    </subcellularLocation>
</comment>
<feature type="binding site" evidence="6">
    <location>
        <position position="39"/>
    </location>
    <ligand>
        <name>[4Fe-4S] cluster</name>
        <dbReference type="ChEBI" id="CHEBI:49883"/>
        <label>1</label>
    </ligand>
</feature>
<protein>
    <recommendedName>
        <fullName evidence="6">Ferredoxin-type protein NapF</fullName>
    </recommendedName>
</protein>